<name>A0ABU0P243_STRRH</name>
<reference evidence="1 2" key="1">
    <citation type="submission" date="2023-07" db="EMBL/GenBank/DDBJ databases">
        <title>Comparative genomics of wheat-associated soil bacteria to identify genetic determinants of phenazine resistance.</title>
        <authorList>
            <person name="Mouncey N."/>
        </authorList>
    </citation>
    <scope>NUCLEOTIDE SEQUENCE [LARGE SCALE GENOMIC DNA]</scope>
    <source>
        <strain evidence="1 2">B2I6</strain>
    </source>
</reference>
<keyword evidence="2" id="KW-1185">Reference proteome</keyword>
<accession>A0ABU0P243</accession>
<organism evidence="1 2">
    <name type="scientific">Streptomyces rishiriensis</name>
    <dbReference type="NCBI Taxonomy" id="68264"/>
    <lineage>
        <taxon>Bacteria</taxon>
        <taxon>Bacillati</taxon>
        <taxon>Actinomycetota</taxon>
        <taxon>Actinomycetes</taxon>
        <taxon>Kitasatosporales</taxon>
        <taxon>Streptomycetaceae</taxon>
        <taxon>Streptomyces</taxon>
    </lineage>
</organism>
<evidence type="ECO:0000313" key="2">
    <source>
        <dbReference type="Proteomes" id="UP001230654"/>
    </source>
</evidence>
<comment type="caution">
    <text evidence="1">The sequence shown here is derived from an EMBL/GenBank/DDBJ whole genome shotgun (WGS) entry which is preliminary data.</text>
</comment>
<sequence length="51" mass="5616">MSDIDEAERPERLSVEHRVVGIDAPVTCRPAVQQVLKSRPPLYRGASAAFP</sequence>
<protein>
    <submittedName>
        <fullName evidence="1">Uncharacterized protein</fullName>
    </submittedName>
</protein>
<evidence type="ECO:0000313" key="1">
    <source>
        <dbReference type="EMBL" id="MDQ0585419.1"/>
    </source>
</evidence>
<dbReference type="Proteomes" id="UP001230654">
    <property type="component" value="Unassembled WGS sequence"/>
</dbReference>
<dbReference type="RefSeq" id="WP_307167112.1">
    <property type="nucleotide sequence ID" value="NZ_JAUSWV010000002.1"/>
</dbReference>
<gene>
    <name evidence="1" type="ORF">QF030_007597</name>
</gene>
<dbReference type="EMBL" id="JAUSWV010000002">
    <property type="protein sequence ID" value="MDQ0585419.1"/>
    <property type="molecule type" value="Genomic_DNA"/>
</dbReference>
<proteinExistence type="predicted"/>